<evidence type="ECO:0000256" key="1">
    <source>
        <dbReference type="SAM" id="MobiDB-lite"/>
    </source>
</evidence>
<reference evidence="2" key="1">
    <citation type="submission" date="2021-03" db="EMBL/GenBank/DDBJ databases">
        <title>Draft genome sequence of rust myrtle Austropuccinia psidii MF-1, a brazilian biotype.</title>
        <authorList>
            <person name="Quecine M.C."/>
            <person name="Pachon D.M.R."/>
            <person name="Bonatelli M.L."/>
            <person name="Correr F.H."/>
            <person name="Franceschini L.M."/>
            <person name="Leite T.F."/>
            <person name="Margarido G.R.A."/>
            <person name="Almeida C.A."/>
            <person name="Ferrarezi J.A."/>
            <person name="Labate C.A."/>
        </authorList>
    </citation>
    <scope>NUCLEOTIDE SEQUENCE</scope>
    <source>
        <strain evidence="2">MF-1</strain>
    </source>
</reference>
<comment type="caution">
    <text evidence="2">The sequence shown here is derived from an EMBL/GenBank/DDBJ whole genome shotgun (WGS) entry which is preliminary data.</text>
</comment>
<keyword evidence="3" id="KW-1185">Reference proteome</keyword>
<evidence type="ECO:0000313" key="2">
    <source>
        <dbReference type="EMBL" id="MBW0555365.1"/>
    </source>
</evidence>
<organism evidence="2 3">
    <name type="scientific">Austropuccinia psidii MF-1</name>
    <dbReference type="NCBI Taxonomy" id="1389203"/>
    <lineage>
        <taxon>Eukaryota</taxon>
        <taxon>Fungi</taxon>
        <taxon>Dikarya</taxon>
        <taxon>Basidiomycota</taxon>
        <taxon>Pucciniomycotina</taxon>
        <taxon>Pucciniomycetes</taxon>
        <taxon>Pucciniales</taxon>
        <taxon>Sphaerophragmiaceae</taxon>
        <taxon>Austropuccinia</taxon>
    </lineage>
</organism>
<dbReference type="EMBL" id="AVOT02062316">
    <property type="protein sequence ID" value="MBW0555365.1"/>
    <property type="molecule type" value="Genomic_DNA"/>
</dbReference>
<name>A0A9Q3PBP4_9BASI</name>
<sequence>MEETFGKSPLHLFYSSQIFLTLLQPSPAHPAPAPSVILIENTPIRSSSPLTPPPSPPVPFPSTPTLVPSTEIPLLASENAIHSSPHSHDEGCQEFTDFQLTLMIP</sequence>
<proteinExistence type="predicted"/>
<protein>
    <submittedName>
        <fullName evidence="2">Uncharacterized protein</fullName>
    </submittedName>
</protein>
<evidence type="ECO:0000313" key="3">
    <source>
        <dbReference type="Proteomes" id="UP000765509"/>
    </source>
</evidence>
<dbReference type="Proteomes" id="UP000765509">
    <property type="component" value="Unassembled WGS sequence"/>
</dbReference>
<feature type="compositionally biased region" description="Pro residues" evidence="1">
    <location>
        <begin position="50"/>
        <end position="62"/>
    </location>
</feature>
<dbReference type="AlphaFoldDB" id="A0A9Q3PBP4"/>
<accession>A0A9Q3PBP4</accession>
<gene>
    <name evidence="2" type="ORF">O181_095080</name>
</gene>
<feature type="region of interest" description="Disordered" evidence="1">
    <location>
        <begin position="44"/>
        <end position="64"/>
    </location>
</feature>